<dbReference type="CDD" id="cd09110">
    <property type="entry name" value="PLDc_CLS_1"/>
    <property type="match status" value="1"/>
</dbReference>
<gene>
    <name evidence="7" type="ORF">RPR59_00155</name>
</gene>
<dbReference type="EMBL" id="CP135076">
    <property type="protein sequence ID" value="WNO53718.1"/>
    <property type="molecule type" value="Genomic_DNA"/>
</dbReference>
<dbReference type="InterPro" id="IPR001736">
    <property type="entry name" value="PLipase_D/transphosphatidylase"/>
</dbReference>
<evidence type="ECO:0000256" key="1">
    <source>
        <dbReference type="ARBA" id="ARBA00003145"/>
    </source>
</evidence>
<dbReference type="RefSeq" id="WP_313915441.1">
    <property type="nucleotide sequence ID" value="NZ_CP135076.1"/>
</dbReference>
<dbReference type="SUPFAM" id="SSF56024">
    <property type="entry name" value="Phospholipase D/nuclease"/>
    <property type="match status" value="2"/>
</dbReference>
<evidence type="ECO:0000256" key="3">
    <source>
        <dbReference type="ARBA" id="ARBA00018392"/>
    </source>
</evidence>
<comment type="function">
    <text evidence="1">Could be a virulence factor.</text>
</comment>
<proteinExistence type="predicted"/>
<keyword evidence="8" id="KW-1185">Reference proteome</keyword>
<dbReference type="SMART" id="SM00155">
    <property type="entry name" value="PLDc"/>
    <property type="match status" value="2"/>
</dbReference>
<organism evidence="7 8">
    <name type="scientific">Stakelama saccharophila</name>
    <dbReference type="NCBI Taxonomy" id="3075605"/>
    <lineage>
        <taxon>Bacteria</taxon>
        <taxon>Pseudomonadati</taxon>
        <taxon>Pseudomonadota</taxon>
        <taxon>Alphaproteobacteria</taxon>
        <taxon>Sphingomonadales</taxon>
        <taxon>Sphingomonadaceae</taxon>
        <taxon>Stakelama</taxon>
    </lineage>
</organism>
<evidence type="ECO:0000313" key="8">
    <source>
        <dbReference type="Proteomes" id="UP001302249"/>
    </source>
</evidence>
<keyword evidence="4" id="KW-0964">Secreted</keyword>
<dbReference type="PROSITE" id="PS50035">
    <property type="entry name" value="PLD"/>
    <property type="match status" value="2"/>
</dbReference>
<reference evidence="7 8" key="1">
    <citation type="submission" date="2023-09" db="EMBL/GenBank/DDBJ databases">
        <authorList>
            <person name="Rey-Velasco X."/>
        </authorList>
    </citation>
    <scope>NUCLEOTIDE SEQUENCE [LARGE SCALE GENOMIC DNA]</scope>
    <source>
        <strain evidence="7 8">W311</strain>
    </source>
</reference>
<comment type="subcellular location">
    <subcellularLocation>
        <location evidence="2">Secreted</location>
    </subcellularLocation>
</comment>
<dbReference type="Proteomes" id="UP001302249">
    <property type="component" value="Chromosome"/>
</dbReference>
<evidence type="ECO:0000259" key="6">
    <source>
        <dbReference type="PROSITE" id="PS50035"/>
    </source>
</evidence>
<evidence type="ECO:0000256" key="2">
    <source>
        <dbReference type="ARBA" id="ARBA00004613"/>
    </source>
</evidence>
<evidence type="ECO:0000256" key="4">
    <source>
        <dbReference type="ARBA" id="ARBA00022525"/>
    </source>
</evidence>
<accession>A0ABZ0B8X1</accession>
<evidence type="ECO:0000256" key="5">
    <source>
        <dbReference type="ARBA" id="ARBA00029594"/>
    </source>
</evidence>
<dbReference type="Gene3D" id="3.30.870.10">
    <property type="entry name" value="Endonuclease Chain A"/>
    <property type="match status" value="2"/>
</dbReference>
<dbReference type="PANTHER" id="PTHR21248:SF12">
    <property type="entry name" value="CARDIOLIPIN SYNTHASE C"/>
    <property type="match status" value="1"/>
</dbReference>
<dbReference type="Pfam" id="PF13091">
    <property type="entry name" value="PLDc_2"/>
    <property type="match status" value="2"/>
</dbReference>
<dbReference type="PANTHER" id="PTHR21248">
    <property type="entry name" value="CARDIOLIPIN SYNTHASE"/>
    <property type="match status" value="1"/>
</dbReference>
<protein>
    <recommendedName>
        <fullName evidence="3">Phospholipase D</fullName>
    </recommendedName>
    <alternativeName>
        <fullName evidence="5">Choline phosphatase</fullName>
    </alternativeName>
</protein>
<feature type="domain" description="PLD phosphodiesterase" evidence="6">
    <location>
        <begin position="110"/>
        <end position="137"/>
    </location>
</feature>
<evidence type="ECO:0000313" key="7">
    <source>
        <dbReference type="EMBL" id="WNO53718.1"/>
    </source>
</evidence>
<dbReference type="InterPro" id="IPR025202">
    <property type="entry name" value="PLD-like_dom"/>
</dbReference>
<sequence>MTEAPPQPTFSIDGDRLTLLDTGPRRIDALISLIRRAERSLRILYYIFVDDDAGARVRQALLEARARGVSCWLLVDGLGSERAQDHAFFKPLHDAGVEFCRFVPRWGKRYLLRNHQKLAIADERRAIIGGFNIQQSYFGTPDEDAWRDLGLLVEGEAVSRLAAYYDALWQWTKRPYAPLRSLARILATWSETEGDTRWLLGGPTRRLSPWARVIKREMESAKRIDLVSAYFAPGPAMLRRLDRAGQRGRVRLVLPARTDHGAAIWASRFTYAGLLRKQVEIYEYQPLKLHTKLFVIDDVVHIGSANFDVRSMFLNLELMLRVEDARFAAHVRDYIDGEVERSERITREAHRAFTSPWRRLKQAAAYFVMAVLDYNITRRLNFGEEDGTRSRPNA</sequence>
<feature type="domain" description="PLD phosphodiesterase" evidence="6">
    <location>
        <begin position="285"/>
        <end position="311"/>
    </location>
</feature>
<name>A0ABZ0B8X1_9SPHN</name>